<keyword evidence="10" id="KW-0611">Plant defense</keyword>
<dbReference type="CDD" id="cd14798">
    <property type="entry name" value="RX-CC_like"/>
    <property type="match status" value="1"/>
</dbReference>
<evidence type="ECO:0000256" key="3">
    <source>
        <dbReference type="ARBA" id="ARBA00004496"/>
    </source>
</evidence>
<dbReference type="Pfam" id="PF23559">
    <property type="entry name" value="WHD_DRP"/>
    <property type="match status" value="1"/>
</dbReference>
<dbReference type="GO" id="GO:0043531">
    <property type="term" value="F:ADP binding"/>
    <property type="evidence" value="ECO:0007669"/>
    <property type="project" value="InterPro"/>
</dbReference>
<sequence>MFPDKGHLLEALQQIAVQWDSDMPETSKDQIRFLKRDFEFLHIFLSFTDLSYMADFTYKVQSLFQDAAVDLKKVNKIHHIDRVTSGIEEKIRITKLEIRDIHLVLSNKDGIDTPEFVIEFIDTVIQNLDDFVELGDSVFKELKLLRNFVCFVSGRSMEPKSLHAFLTHVLHVVGRAAMIVWLYWKFPSNDSENQEMNCLLSNLVQMKIKLIQPDVRKIYIDVLLQAVTRPIIQIENAVDCVAGFMETLQHNLKELPTPSQMDVALTDQMLVFLEMFDLLFDNLRCRSVQVLEFHLQDIDTVVVDSGLLVYSLYEDVSLEEVTSKLEDTIERIKTLIYHIIRKEFQSSLPRIHGIGYVDFLLSNLKKFHDRYSNSLAHFTDELQMIQTELESLQPFLKSVALERHNKYDKLERSVALLIGKVYEVEYIVDACISNISNKVPNWCLKLWLLDLIQEIGAEIQVLEVDSASHGTIDTDTSRTSSRLASTQSIEDENDEIVGFEDVIGKIRDQLTRGSNEREIICNDPLGHFCVLPSVCRLERSCSDPKFSAIFPKLQTLFTLSSFIRFGRFKRQVVRFFEGNALVSSDSGLGSPFERFETVRKGKAPLGWERIAGWVDSVISAIAPGPLFLAGLGVCCWLGVPGSLFLAGLGADCMVLFELVHECTFWVYGGPVSRPMMPTEYLLCWYSCYALHLFRDAGKTALANRLYSDKSIVAHFEVRARCYVSSVYSRKELLLSILKLLRVNNNVTTPLSEQTSGELADVFRKHLFTRRYLILIDDVPNVSVWDDLNSCFCDANKGSRILLTTRHFNVADYAKSITLHLRVLNDGESWTLLKKKVFGEGICSPVLEKVGPKIVRKCEGLPLSIVFVASILAGMERTEQCWKQVARSLGTEIHCYPENIIEQSYQNLPYHLKSCFLYFGMFSDHEEINISKLTLLWIGEGFVKDDEHRTLEDIAEGYLKNLVESNLVMLDKRDCGGKVKVCRIHDILFHFCKERAHTENLIQRIQRKANINASSSIANASDMFHDFRFLKVLDLEFTLIDSFPTNMVYLRYFAAQTSHESITSSIHMLWNLETLIVNGMRGHLSVPSTIWNMVKLRHLHISPSFTAEQLLEDSSELNDLLEVLDIFGDQHVESLPYLVRISASNLKKLKVSYYILGSQHLSNISQLQNLQELELDFVKFEGEIWEVRKGEFAELKVLKLVNCSSLKEWTVQDDAFSKLEHIVLRCCQLLVEISSWFAEISSLKYIEVDNCNGSVVESARTIQTTKVEEYVNDDLELVIKEL</sequence>
<dbReference type="FunFam" id="1.10.10.10:FF:000322">
    <property type="entry name" value="Probable disease resistance protein At1g63360"/>
    <property type="match status" value="1"/>
</dbReference>
<dbReference type="InterPro" id="IPR042197">
    <property type="entry name" value="Apaf_helical"/>
</dbReference>
<reference evidence="17" key="2">
    <citation type="submission" date="2006-08" db="EMBL/GenBank/DDBJ databases">
        <authorList>
            <person name="Childs K."/>
        </authorList>
    </citation>
    <scope>NUCLEOTIDE SEQUENCE</scope>
</reference>
<proteinExistence type="inferred from homology"/>
<dbReference type="Pfam" id="PF00931">
    <property type="entry name" value="NB-ARC"/>
    <property type="match status" value="1"/>
</dbReference>
<evidence type="ECO:0000256" key="4">
    <source>
        <dbReference type="ARBA" id="ARBA00008894"/>
    </source>
</evidence>
<dbReference type="InterPro" id="IPR002182">
    <property type="entry name" value="NB-ARC"/>
</dbReference>
<dbReference type="InterPro" id="IPR027417">
    <property type="entry name" value="P-loop_NTPase"/>
</dbReference>
<dbReference type="InterPro" id="IPR044974">
    <property type="entry name" value="Disease_R_plants"/>
</dbReference>
<dbReference type="SUPFAM" id="SSF52540">
    <property type="entry name" value="P-loop containing nucleoside triphosphate hydrolases"/>
    <property type="match status" value="1"/>
</dbReference>
<dbReference type="PANTHER" id="PTHR23155">
    <property type="entry name" value="DISEASE RESISTANCE PROTEIN RP"/>
    <property type="match status" value="1"/>
</dbReference>
<keyword evidence="6" id="KW-0433">Leucine-rich repeat</keyword>
<accession>Q6F2D5</accession>
<keyword evidence="5" id="KW-0963">Cytoplasm</keyword>
<dbReference type="PRINTS" id="PR00364">
    <property type="entry name" value="DISEASERSIST"/>
</dbReference>
<comment type="function">
    <text evidence="1">Confers resistance to late blight (Phytophthora infestans) races carrying the avirulence gene Avr1. Resistance proteins guard the plant against pathogens that contain an appropriate avirulence protein via an indirect interaction with this avirulence protein. That triggers a defense system including the hypersensitive response, which restricts the pathogen growth.</text>
</comment>
<evidence type="ECO:0000256" key="9">
    <source>
        <dbReference type="ARBA" id="ARBA00022741"/>
    </source>
</evidence>
<dbReference type="SUPFAM" id="SSF52047">
    <property type="entry name" value="RNI-like"/>
    <property type="match status" value="1"/>
</dbReference>
<feature type="domain" description="NB-ARC" evidence="14">
    <location>
        <begin position="696"/>
        <end position="838"/>
    </location>
</feature>
<dbReference type="Gene3D" id="3.80.10.10">
    <property type="entry name" value="Ribonuclease Inhibitor"/>
    <property type="match status" value="1"/>
</dbReference>
<evidence type="ECO:0000256" key="5">
    <source>
        <dbReference type="ARBA" id="ARBA00022490"/>
    </source>
</evidence>
<comment type="similarity">
    <text evidence="4">Belongs to the disease resistance NB-LRR family.</text>
</comment>
<evidence type="ECO:0000256" key="13">
    <source>
        <dbReference type="ARBA" id="ARBA00023136"/>
    </source>
</evidence>
<evidence type="ECO:0000256" key="2">
    <source>
        <dbReference type="ARBA" id="ARBA00004170"/>
    </source>
</evidence>
<dbReference type="InterPro" id="IPR036388">
    <property type="entry name" value="WH-like_DNA-bd_sf"/>
</dbReference>
<gene>
    <name evidence="17" type="ORF">SDM1_49t00016</name>
</gene>
<keyword evidence="7" id="KW-0381">Hypersensitive response</keyword>
<evidence type="ECO:0000256" key="11">
    <source>
        <dbReference type="ARBA" id="ARBA00022840"/>
    </source>
</evidence>
<dbReference type="InterPro" id="IPR058922">
    <property type="entry name" value="WHD_DRP"/>
</dbReference>
<name>Q6F2D5_SOLDE</name>
<dbReference type="Pfam" id="PF12061">
    <property type="entry name" value="NB-LRR"/>
    <property type="match status" value="1"/>
</dbReference>
<feature type="domain" description="Late blight resistance protein R1A-like N-terminal" evidence="15">
    <location>
        <begin position="88"/>
        <end position="344"/>
    </location>
</feature>
<evidence type="ECO:0000259" key="16">
    <source>
        <dbReference type="Pfam" id="PF23559"/>
    </source>
</evidence>
<evidence type="ECO:0000259" key="15">
    <source>
        <dbReference type="Pfam" id="PF12061"/>
    </source>
</evidence>
<reference evidence="17" key="1">
    <citation type="submission" date="2004-07" db="EMBL/GenBank/DDBJ databases">
        <authorList>
            <person name="Buell R."/>
            <person name="Liu J."/>
            <person name="Childs K."/>
            <person name="Zaborsky J."/>
            <person name="Tallon L."/>
            <person name="Wirtz U."/>
            <person name="Wei F."/>
            <person name="Kuang H."/>
            <person name="Zhang P."/>
            <person name="Marano M."/>
            <person name="Baker B."/>
        </authorList>
    </citation>
    <scope>NUCLEOTIDE SEQUENCE</scope>
</reference>
<keyword evidence="13" id="KW-0472">Membrane</keyword>
<dbReference type="GO" id="GO:0005737">
    <property type="term" value="C:cytoplasm"/>
    <property type="evidence" value="ECO:0007669"/>
    <property type="project" value="UniProtKB-SubCell"/>
</dbReference>
<dbReference type="InterPro" id="IPR032675">
    <property type="entry name" value="LRR_dom_sf"/>
</dbReference>
<protein>
    <submittedName>
        <fullName evidence="17">NB-ARC domain containing protein</fullName>
    </submittedName>
</protein>
<dbReference type="Gene3D" id="1.10.10.10">
    <property type="entry name" value="Winged helix-like DNA-binding domain superfamily/Winged helix DNA-binding domain"/>
    <property type="match status" value="1"/>
</dbReference>
<evidence type="ECO:0000313" key="17">
    <source>
        <dbReference type="EMBL" id="AAT66772.2"/>
    </source>
</evidence>
<dbReference type="Gene3D" id="1.10.8.430">
    <property type="entry name" value="Helical domain of apoptotic protease-activating factors"/>
    <property type="match status" value="1"/>
</dbReference>
<dbReference type="Gene3D" id="3.40.50.300">
    <property type="entry name" value="P-loop containing nucleotide triphosphate hydrolases"/>
    <property type="match status" value="1"/>
</dbReference>
<keyword evidence="8" id="KW-0677">Repeat</keyword>
<dbReference type="EMBL" id="AC150162">
    <property type="protein sequence ID" value="AAT66772.2"/>
    <property type="molecule type" value="Genomic_DNA"/>
</dbReference>
<dbReference type="GO" id="GO:0005524">
    <property type="term" value="F:ATP binding"/>
    <property type="evidence" value="ECO:0007669"/>
    <property type="project" value="UniProtKB-KW"/>
</dbReference>
<comment type="subcellular location">
    <subcellularLocation>
        <location evidence="3">Cytoplasm</location>
    </subcellularLocation>
    <subcellularLocation>
        <location evidence="2">Membrane</location>
        <topology evidence="2">Peripheral membrane protein</topology>
    </subcellularLocation>
</comment>
<evidence type="ECO:0000256" key="6">
    <source>
        <dbReference type="ARBA" id="ARBA00022614"/>
    </source>
</evidence>
<keyword evidence="12" id="KW-0175">Coiled coil</keyword>
<dbReference type="InterPro" id="IPR038005">
    <property type="entry name" value="RX-like_CC"/>
</dbReference>
<dbReference type="GO" id="GO:0016020">
    <property type="term" value="C:membrane"/>
    <property type="evidence" value="ECO:0007669"/>
    <property type="project" value="UniProtKB-SubCell"/>
</dbReference>
<dbReference type="GO" id="GO:0009626">
    <property type="term" value="P:plant-type hypersensitive response"/>
    <property type="evidence" value="ECO:0007669"/>
    <property type="project" value="UniProtKB-KW"/>
</dbReference>
<evidence type="ECO:0000256" key="12">
    <source>
        <dbReference type="ARBA" id="ARBA00023054"/>
    </source>
</evidence>
<dbReference type="PANTHER" id="PTHR23155:SF1152">
    <property type="entry name" value="AAA+ ATPASE DOMAIN-CONTAINING PROTEIN"/>
    <property type="match status" value="1"/>
</dbReference>
<keyword evidence="11" id="KW-0067">ATP-binding</keyword>
<evidence type="ECO:0000256" key="7">
    <source>
        <dbReference type="ARBA" id="ARBA00022667"/>
    </source>
</evidence>
<evidence type="ECO:0000256" key="1">
    <source>
        <dbReference type="ARBA" id="ARBA00002074"/>
    </source>
</evidence>
<organism evidence="17">
    <name type="scientific">Solanum demissum</name>
    <name type="common">Wild potato</name>
    <dbReference type="NCBI Taxonomy" id="50514"/>
    <lineage>
        <taxon>Eukaryota</taxon>
        <taxon>Viridiplantae</taxon>
        <taxon>Streptophyta</taxon>
        <taxon>Embryophyta</taxon>
        <taxon>Tracheophyta</taxon>
        <taxon>Spermatophyta</taxon>
        <taxon>Magnoliopsida</taxon>
        <taxon>eudicotyledons</taxon>
        <taxon>Gunneridae</taxon>
        <taxon>Pentapetalae</taxon>
        <taxon>asterids</taxon>
        <taxon>lamiids</taxon>
        <taxon>Solanales</taxon>
        <taxon>Solanaceae</taxon>
        <taxon>Solanoideae</taxon>
        <taxon>Solaneae</taxon>
        <taxon>Solanum</taxon>
    </lineage>
</organism>
<evidence type="ECO:0000256" key="8">
    <source>
        <dbReference type="ARBA" id="ARBA00022737"/>
    </source>
</evidence>
<feature type="domain" description="Disease resistance protein winged helix" evidence="16">
    <location>
        <begin position="920"/>
        <end position="988"/>
    </location>
</feature>
<keyword evidence="9" id="KW-0547">Nucleotide-binding</keyword>
<evidence type="ECO:0000256" key="10">
    <source>
        <dbReference type="ARBA" id="ARBA00022821"/>
    </source>
</evidence>
<dbReference type="InterPro" id="IPR021929">
    <property type="entry name" value="R1A-like_N"/>
</dbReference>
<evidence type="ECO:0000259" key="14">
    <source>
        <dbReference type="Pfam" id="PF00931"/>
    </source>
</evidence>